<keyword evidence="2" id="KW-1185">Reference proteome</keyword>
<reference evidence="1 2" key="1">
    <citation type="submission" date="2020-04" db="EMBL/GenBank/DDBJ databases">
        <authorList>
            <person name="De Canck E."/>
        </authorList>
    </citation>
    <scope>NUCLEOTIDE SEQUENCE [LARGE SCALE GENOMIC DNA]</scope>
    <source>
        <strain evidence="1 2">LMG 28138</strain>
    </source>
</reference>
<proteinExistence type="predicted"/>
<dbReference type="AlphaFoldDB" id="A0A6S7BP56"/>
<evidence type="ECO:0000313" key="2">
    <source>
        <dbReference type="Proteomes" id="UP000494115"/>
    </source>
</evidence>
<sequence>MTGKPVKRAAGVRVTRRITFPSDFHTTWVGLRLWILRKRSAVEAAQLARGGAEVSFNAVYET</sequence>
<protein>
    <submittedName>
        <fullName evidence="1">Uncharacterized protein</fullName>
    </submittedName>
</protein>
<name>A0A6S7BP56_9BURK</name>
<organism evidence="1 2">
    <name type="scientific">Pararobbsia alpina</name>
    <dbReference type="NCBI Taxonomy" id="621374"/>
    <lineage>
        <taxon>Bacteria</taxon>
        <taxon>Pseudomonadati</taxon>
        <taxon>Pseudomonadota</taxon>
        <taxon>Betaproteobacteria</taxon>
        <taxon>Burkholderiales</taxon>
        <taxon>Burkholderiaceae</taxon>
        <taxon>Pararobbsia</taxon>
    </lineage>
</organism>
<dbReference type="Proteomes" id="UP000494115">
    <property type="component" value="Unassembled WGS sequence"/>
</dbReference>
<evidence type="ECO:0000313" key="1">
    <source>
        <dbReference type="EMBL" id="CAB3808179.1"/>
    </source>
</evidence>
<accession>A0A6S7BP56</accession>
<dbReference type="EMBL" id="CADIKM010000121">
    <property type="protein sequence ID" value="CAB3808179.1"/>
    <property type="molecule type" value="Genomic_DNA"/>
</dbReference>
<gene>
    <name evidence="1" type="ORF">LMG28138_06014</name>
</gene>